<reference evidence="17 18" key="1">
    <citation type="submission" date="2023-10" db="EMBL/GenBank/DDBJ databases">
        <title>Virgibacillus soli CC-YMP-6 genome.</title>
        <authorList>
            <person name="Miliotis G."/>
            <person name="Sengupta P."/>
            <person name="Hameed A."/>
            <person name="Chuvochina M."/>
            <person name="Mcdonagh F."/>
            <person name="Simpson A.C."/>
            <person name="Singh N.K."/>
            <person name="Rekha P.D."/>
            <person name="Raman K."/>
            <person name="Hugenholtz P."/>
            <person name="Venkateswaran K."/>
        </authorList>
    </citation>
    <scope>NUCLEOTIDE SEQUENCE [LARGE SCALE GENOMIC DNA]</scope>
    <source>
        <strain evidence="17 18">CC-YMP-6</strain>
    </source>
</reference>
<comment type="similarity">
    <text evidence="4">Belongs to the transpeptidase family.</text>
</comment>
<dbReference type="PANTHER" id="PTHR30627">
    <property type="entry name" value="PEPTIDOGLYCAN D,D-TRANSPEPTIDASE"/>
    <property type="match status" value="1"/>
</dbReference>
<keyword evidence="9" id="KW-0573">Peptidoglycan synthesis</keyword>
<dbReference type="EC" id="3.4.16.4" evidence="5"/>
<proteinExistence type="inferred from homology"/>
<keyword evidence="18" id="KW-1185">Reference proteome</keyword>
<evidence type="ECO:0000256" key="10">
    <source>
        <dbReference type="ARBA" id="ARBA00022989"/>
    </source>
</evidence>
<comment type="catalytic activity">
    <reaction evidence="13">
        <text>Preferential cleavage: (Ac)2-L-Lys-D-Ala-|-D-Ala. Also transpeptidation of peptidyl-alanyl moieties that are N-acyl substituents of D-alanine.</text>
        <dbReference type="EC" id="3.4.16.4"/>
    </reaction>
</comment>
<accession>A0ABU5CTQ9</accession>
<evidence type="ECO:0000256" key="14">
    <source>
        <dbReference type="SAM" id="Phobius"/>
    </source>
</evidence>
<name>A0ABU5CTQ9_9BACI</name>
<dbReference type="RefSeq" id="WP_320380553.1">
    <property type="nucleotide sequence ID" value="NZ_JAWDIQ010000002.1"/>
</dbReference>
<organism evidence="17 18">
    <name type="scientific">Paracerasibacillus soli</name>
    <dbReference type="NCBI Taxonomy" id="480284"/>
    <lineage>
        <taxon>Bacteria</taxon>
        <taxon>Bacillati</taxon>
        <taxon>Bacillota</taxon>
        <taxon>Bacilli</taxon>
        <taxon>Bacillales</taxon>
        <taxon>Bacillaceae</taxon>
        <taxon>Paracerasibacillus</taxon>
    </lineage>
</organism>
<comment type="caution">
    <text evidence="17">The sequence shown here is derived from an EMBL/GenBank/DDBJ whole genome shotgun (WGS) entry which is preliminary data.</text>
</comment>
<evidence type="ECO:0000256" key="4">
    <source>
        <dbReference type="ARBA" id="ARBA00007171"/>
    </source>
</evidence>
<protein>
    <recommendedName>
        <fullName evidence="5">serine-type D-Ala-D-Ala carboxypeptidase</fullName>
        <ecNumber evidence="5">3.4.16.4</ecNumber>
    </recommendedName>
</protein>
<dbReference type="InterPro" id="IPR050515">
    <property type="entry name" value="Beta-lactam/transpept"/>
</dbReference>
<evidence type="ECO:0000259" key="16">
    <source>
        <dbReference type="Pfam" id="PF03717"/>
    </source>
</evidence>
<evidence type="ECO:0000256" key="7">
    <source>
        <dbReference type="ARBA" id="ARBA00022692"/>
    </source>
</evidence>
<evidence type="ECO:0000313" key="18">
    <source>
        <dbReference type="Proteomes" id="UP001275315"/>
    </source>
</evidence>
<dbReference type="Pfam" id="PF00905">
    <property type="entry name" value="Transpeptidase"/>
    <property type="match status" value="1"/>
</dbReference>
<dbReference type="Proteomes" id="UP001275315">
    <property type="component" value="Unassembled WGS sequence"/>
</dbReference>
<keyword evidence="11 14" id="KW-0472">Membrane</keyword>
<sequence>MKEEKKIKAKLPFRLNILFFMIFLLFFVLIIQLGVVQILNGQEFQDKVSSTVKDSVKTSVPRGKIYDRNHKLIVDNQARYAITYTAPKGIKPEEKLAVAQRLSKYMSMFHNETKKAKLKTITEREKKEYWYLLHKNEAEQRLSTEEKTNLKSSEQYNTILERISKEDLQSLSEEDMQIILIKKEMDKAYALTPQIIKNEDVTYEEYAMVSEHLYELPGVNATADWDRNYLYKDTFRNMLGAITTEKQGIPSEKVDTYLAKGYNRNDRVGKSGLEEKYEDLLRGRKAQIQYTTDKKGEVIGTETVVEGQRGKDLVLTIDMEFQQRLDKIVKKELKTTKNHAPYLNRYLEDAMAIALKPKTGEILAISGAHYNAKTNQYENADYKVLYDARQAGSSVKGATVLAGFHSGVIHTGTIFNDETIKIAGTPPKKSIYAYPLGPLDEVTALKKSSNVYMFHIAMRMGGEYNYQPNKNITFHQKR</sequence>
<evidence type="ECO:0000256" key="6">
    <source>
        <dbReference type="ARBA" id="ARBA00022475"/>
    </source>
</evidence>
<keyword evidence="10 14" id="KW-1133">Transmembrane helix</keyword>
<feature type="transmembrane region" description="Helical" evidence="14">
    <location>
        <begin position="12"/>
        <end position="35"/>
    </location>
</feature>
<evidence type="ECO:0000259" key="15">
    <source>
        <dbReference type="Pfam" id="PF00905"/>
    </source>
</evidence>
<dbReference type="Gene3D" id="3.40.710.10">
    <property type="entry name" value="DD-peptidase/beta-lactamase superfamily"/>
    <property type="match status" value="1"/>
</dbReference>
<evidence type="ECO:0000256" key="13">
    <source>
        <dbReference type="ARBA" id="ARBA00034000"/>
    </source>
</evidence>
<keyword evidence="7 14" id="KW-0812">Transmembrane</keyword>
<dbReference type="Gene3D" id="3.90.1310.10">
    <property type="entry name" value="Penicillin-binding protein 2a (Domain 2)"/>
    <property type="match status" value="1"/>
</dbReference>
<keyword evidence="6" id="KW-1003">Cell membrane</keyword>
<evidence type="ECO:0000256" key="9">
    <source>
        <dbReference type="ARBA" id="ARBA00022984"/>
    </source>
</evidence>
<evidence type="ECO:0000313" key="17">
    <source>
        <dbReference type="EMBL" id="MDY0409761.1"/>
    </source>
</evidence>
<dbReference type="Pfam" id="PF03717">
    <property type="entry name" value="PBP_dimer"/>
    <property type="match status" value="1"/>
</dbReference>
<evidence type="ECO:0000256" key="3">
    <source>
        <dbReference type="ARBA" id="ARBA00004752"/>
    </source>
</evidence>
<evidence type="ECO:0000256" key="12">
    <source>
        <dbReference type="ARBA" id="ARBA00023316"/>
    </source>
</evidence>
<dbReference type="InterPro" id="IPR012338">
    <property type="entry name" value="Beta-lactam/transpept-like"/>
</dbReference>
<feature type="domain" description="Penicillin-binding protein transpeptidase" evidence="15">
    <location>
        <begin position="351"/>
        <end position="467"/>
    </location>
</feature>
<dbReference type="Gene3D" id="1.10.10.1230">
    <property type="entry name" value="Penicillin-binding protein, N-terminal non-catalytic domain, head sub-domain"/>
    <property type="match status" value="1"/>
</dbReference>
<keyword evidence="8" id="KW-0133">Cell shape</keyword>
<dbReference type="InterPro" id="IPR005311">
    <property type="entry name" value="PBP_dimer"/>
</dbReference>
<evidence type="ECO:0000256" key="11">
    <source>
        <dbReference type="ARBA" id="ARBA00023136"/>
    </source>
</evidence>
<dbReference type="InterPro" id="IPR001460">
    <property type="entry name" value="PCN-bd_Tpept"/>
</dbReference>
<dbReference type="EMBL" id="JAWDIQ010000002">
    <property type="protein sequence ID" value="MDY0409761.1"/>
    <property type="molecule type" value="Genomic_DNA"/>
</dbReference>
<dbReference type="SUPFAM" id="SSF56519">
    <property type="entry name" value="Penicillin binding protein dimerisation domain"/>
    <property type="match status" value="1"/>
</dbReference>
<evidence type="ECO:0000256" key="1">
    <source>
        <dbReference type="ARBA" id="ARBA00004167"/>
    </source>
</evidence>
<keyword evidence="12" id="KW-0961">Cell wall biogenesis/degradation</keyword>
<evidence type="ECO:0000256" key="2">
    <source>
        <dbReference type="ARBA" id="ARBA00004236"/>
    </source>
</evidence>
<comment type="pathway">
    <text evidence="3">Cell wall biogenesis; peptidoglycan biosynthesis.</text>
</comment>
<gene>
    <name evidence="17" type="ORF">RWD45_15780</name>
</gene>
<feature type="domain" description="Penicillin-binding protein dimerisation" evidence="16">
    <location>
        <begin position="58"/>
        <end position="301"/>
    </location>
</feature>
<dbReference type="SUPFAM" id="SSF56601">
    <property type="entry name" value="beta-lactamase/transpeptidase-like"/>
    <property type="match status" value="1"/>
</dbReference>
<evidence type="ECO:0000256" key="8">
    <source>
        <dbReference type="ARBA" id="ARBA00022960"/>
    </source>
</evidence>
<evidence type="ECO:0000256" key="5">
    <source>
        <dbReference type="ARBA" id="ARBA00012448"/>
    </source>
</evidence>
<dbReference type="PANTHER" id="PTHR30627:SF2">
    <property type="entry name" value="PEPTIDOGLYCAN D,D-TRANSPEPTIDASE MRDA"/>
    <property type="match status" value="1"/>
</dbReference>
<comment type="subcellular location">
    <subcellularLocation>
        <location evidence="2">Cell membrane</location>
    </subcellularLocation>
    <subcellularLocation>
        <location evidence="1">Membrane</location>
        <topology evidence="1">Single-pass membrane protein</topology>
    </subcellularLocation>
</comment>
<dbReference type="InterPro" id="IPR036138">
    <property type="entry name" value="PBP_dimer_sf"/>
</dbReference>